<feature type="domain" description="EF-hand" evidence="5">
    <location>
        <begin position="110"/>
        <end position="145"/>
    </location>
</feature>
<evidence type="ECO:0000259" key="5">
    <source>
        <dbReference type="PROSITE" id="PS50222"/>
    </source>
</evidence>
<dbReference type="OrthoDB" id="191686at2759"/>
<comment type="caution">
    <text evidence="6">The sequence shown here is derived from an EMBL/GenBank/DDBJ whole genome shotgun (WGS) entry which is preliminary data.</text>
</comment>
<evidence type="ECO:0000256" key="2">
    <source>
        <dbReference type="ARBA" id="ARBA00022837"/>
    </source>
</evidence>
<name>A0A443PR84_9MAGN</name>
<dbReference type="FunFam" id="1.10.238.10:FF:000073">
    <property type="entry name" value="calcineurin B-like protein 3"/>
    <property type="match status" value="1"/>
</dbReference>
<evidence type="ECO:0000313" key="7">
    <source>
        <dbReference type="Proteomes" id="UP000283530"/>
    </source>
</evidence>
<dbReference type="GO" id="GO:0019900">
    <property type="term" value="F:kinase binding"/>
    <property type="evidence" value="ECO:0007669"/>
    <property type="project" value="UniProtKB-UniRule"/>
</dbReference>
<dbReference type="InterPro" id="IPR002048">
    <property type="entry name" value="EF_hand_dom"/>
</dbReference>
<dbReference type="InterPro" id="IPR045198">
    <property type="entry name" value="CNBL1-10"/>
</dbReference>
<dbReference type="Pfam" id="PF13499">
    <property type="entry name" value="EF-hand_7"/>
    <property type="match status" value="1"/>
</dbReference>
<feature type="domain" description="EF-hand" evidence="5">
    <location>
        <begin position="154"/>
        <end position="189"/>
    </location>
</feature>
<keyword evidence="2 4" id="KW-0106">Calcium</keyword>
<dbReference type="PANTHER" id="PTHR23056">
    <property type="entry name" value="CALCINEURIN B"/>
    <property type="match status" value="1"/>
</dbReference>
<comment type="subunit">
    <text evidence="4">Homodimer. Interacts with CIPK.</text>
</comment>
<keyword evidence="7" id="KW-1185">Reference proteome</keyword>
<comment type="similarity">
    <text evidence="3 4">Belongs to the calcineurin regulatory subunit family.</text>
</comment>
<comment type="function">
    <text evidence="4">Acts as a calcium sensor. CBL proteins interact with CIPK serine-threonine protein kinases. Binding of a CBL protein to the regulatory NAF domain of a CIPK protein lead to the activation of the kinase in a calcium-dependent manner.</text>
</comment>
<accession>A0A443PR84</accession>
<dbReference type="InterPro" id="IPR011992">
    <property type="entry name" value="EF-hand-dom_pair"/>
</dbReference>
<keyword evidence="1 4" id="KW-0677">Repeat</keyword>
<dbReference type="Pfam" id="PF13202">
    <property type="entry name" value="EF-hand_5"/>
    <property type="match status" value="1"/>
</dbReference>
<organism evidence="6 7">
    <name type="scientific">Cinnamomum micranthum f. kanehirae</name>
    <dbReference type="NCBI Taxonomy" id="337451"/>
    <lineage>
        <taxon>Eukaryota</taxon>
        <taxon>Viridiplantae</taxon>
        <taxon>Streptophyta</taxon>
        <taxon>Embryophyta</taxon>
        <taxon>Tracheophyta</taxon>
        <taxon>Spermatophyta</taxon>
        <taxon>Magnoliopsida</taxon>
        <taxon>Magnoliidae</taxon>
        <taxon>Laurales</taxon>
        <taxon>Lauraceae</taxon>
        <taxon>Cinnamomum</taxon>
    </lineage>
</organism>
<dbReference type="Proteomes" id="UP000283530">
    <property type="component" value="Unassembled WGS sequence"/>
</dbReference>
<proteinExistence type="inferred from homology"/>
<dbReference type="Gene3D" id="1.10.238.10">
    <property type="entry name" value="EF-hand"/>
    <property type="match status" value="1"/>
</dbReference>
<dbReference type="EMBL" id="QPKB01000010">
    <property type="protein sequence ID" value="RWR93294.1"/>
    <property type="molecule type" value="Genomic_DNA"/>
</dbReference>
<keyword evidence="4" id="KW-0479">Metal-binding</keyword>
<gene>
    <name evidence="6" type="ORF">CKAN_02253800</name>
</gene>
<feature type="domain" description="EF-hand" evidence="5">
    <location>
        <begin position="73"/>
        <end position="108"/>
    </location>
</feature>
<evidence type="ECO:0000313" key="6">
    <source>
        <dbReference type="EMBL" id="RWR93294.1"/>
    </source>
</evidence>
<dbReference type="PRINTS" id="PR00450">
    <property type="entry name" value="RECOVERIN"/>
</dbReference>
<dbReference type="GO" id="GO:0016020">
    <property type="term" value="C:membrane"/>
    <property type="evidence" value="ECO:0007669"/>
    <property type="project" value="UniProtKB-SubCell"/>
</dbReference>
<sequence>MGCTWGKRLISCIWTKRRHQYEDPAVLAAETCFSVREVEALYELFRKLSCSLSNDGLISKEEFQLGLFRDRKKQNLFADRIFYLFDDNQDGLIDFGEFIRSLSIFHPNSPEADKITFAYRMYDIRQTGFIEREEVKEMLLALLNESEIILSDDIVEDILDKTFAEADSKTDGKIDQEEWKEFVLRNPSIMRNMTIPYLKDITTSFPSFALREKAGGSDIDESLINTRNGTN</sequence>
<evidence type="ECO:0000256" key="1">
    <source>
        <dbReference type="ARBA" id="ARBA00022737"/>
    </source>
</evidence>
<reference evidence="6 7" key="1">
    <citation type="journal article" date="2019" name="Nat. Plants">
        <title>Stout camphor tree genome fills gaps in understanding of flowering plant genome evolution.</title>
        <authorList>
            <person name="Chaw S.M."/>
            <person name="Liu Y.C."/>
            <person name="Wu Y.W."/>
            <person name="Wang H.Y."/>
            <person name="Lin C.I."/>
            <person name="Wu C.S."/>
            <person name="Ke H.M."/>
            <person name="Chang L.Y."/>
            <person name="Hsu C.Y."/>
            <person name="Yang H.T."/>
            <person name="Sudianto E."/>
            <person name="Hsu M.H."/>
            <person name="Wu K.P."/>
            <person name="Wang L.N."/>
            <person name="Leebens-Mack J.H."/>
            <person name="Tsai I.J."/>
        </authorList>
    </citation>
    <scope>NUCLEOTIDE SEQUENCE [LARGE SCALE GENOMIC DNA]</scope>
    <source>
        <strain evidence="7">cv. Chaw 1501</strain>
        <tissue evidence="6">Young leaves</tissue>
    </source>
</reference>
<keyword evidence="4" id="KW-0472">Membrane</keyword>
<dbReference type="SUPFAM" id="SSF47473">
    <property type="entry name" value="EF-hand"/>
    <property type="match status" value="1"/>
</dbReference>
<dbReference type="PROSITE" id="PS50222">
    <property type="entry name" value="EF_HAND_2"/>
    <property type="match status" value="3"/>
</dbReference>
<evidence type="ECO:0000256" key="3">
    <source>
        <dbReference type="ARBA" id="ARBA00023774"/>
    </source>
</evidence>
<dbReference type="CDD" id="cd00051">
    <property type="entry name" value="EFh"/>
    <property type="match status" value="1"/>
</dbReference>
<dbReference type="InterPro" id="IPR018247">
    <property type="entry name" value="EF_Hand_1_Ca_BS"/>
</dbReference>
<comment type="subcellular location">
    <subcellularLocation>
        <location evidence="4">Membrane</location>
    </subcellularLocation>
</comment>
<dbReference type="GO" id="GO:0019722">
    <property type="term" value="P:calcium-mediated signaling"/>
    <property type="evidence" value="ECO:0007669"/>
    <property type="project" value="UniProtKB-UniRule"/>
</dbReference>
<dbReference type="STRING" id="337451.A0A443PR84"/>
<dbReference type="AlphaFoldDB" id="A0A443PR84"/>
<dbReference type="PANTHER" id="PTHR23056:SF108">
    <property type="entry name" value="CALCINEURIN B-LIKE PROTEIN 5"/>
    <property type="match status" value="1"/>
</dbReference>
<dbReference type="GO" id="GO:0005509">
    <property type="term" value="F:calcium ion binding"/>
    <property type="evidence" value="ECO:0007669"/>
    <property type="project" value="UniProtKB-UniRule"/>
</dbReference>
<dbReference type="PROSITE" id="PS00018">
    <property type="entry name" value="EF_HAND_1"/>
    <property type="match status" value="1"/>
</dbReference>
<protein>
    <recommendedName>
        <fullName evidence="4">Calcineurin B-like protein</fullName>
    </recommendedName>
</protein>
<dbReference type="SMART" id="SM00054">
    <property type="entry name" value="EFh"/>
    <property type="match status" value="3"/>
</dbReference>
<evidence type="ECO:0000256" key="4">
    <source>
        <dbReference type="RuleBase" id="RU369080"/>
    </source>
</evidence>